<dbReference type="SMART" id="SM00717">
    <property type="entry name" value="SANT"/>
    <property type="match status" value="2"/>
</dbReference>
<evidence type="ECO:0000313" key="8">
    <source>
        <dbReference type="EMBL" id="OHT10586.1"/>
    </source>
</evidence>
<sequence length="249" mass="29189">MSVDTLKDQSPLVQVGWNYIEEEYASKSMREKKEAYRLIQLLCCSMITTQHAIDQMVAICGNGIPAIKIATILRTSEGTTKRRKQTPNKSRKQNPWQEKENMRLLKAVHLYGLNRWAKVARFVGGGRTSQQCFQKWHRCLNPFLNKGHWTEEEDKKLIELVRKHGDFSWQKVSSEIQTRSDFMCRCRYQILLKKANQEKTVEIKPLYVPEETKNSLVLNSPFLADLEGDELSEWEFKTEIYAEMNMCYK</sequence>
<feature type="region of interest" description="Disordered" evidence="5">
    <location>
        <begin position="77"/>
        <end position="97"/>
    </location>
</feature>
<comment type="caution">
    <text evidence="8">The sequence shown here is derived from an EMBL/GenBank/DDBJ whole genome shotgun (WGS) entry which is preliminary data.</text>
</comment>
<gene>
    <name evidence="8" type="ORF">TRFO_20088</name>
</gene>
<dbReference type="PANTHER" id="PTHR46621">
    <property type="entry name" value="SNRNA-ACTIVATING PROTEIN COMPLEX SUBUNIT 4"/>
    <property type="match status" value="1"/>
</dbReference>
<feature type="domain" description="HTH myb-type" evidence="7">
    <location>
        <begin position="88"/>
        <end position="144"/>
    </location>
</feature>
<evidence type="ECO:0000256" key="4">
    <source>
        <dbReference type="ARBA" id="ARBA00023242"/>
    </source>
</evidence>
<keyword evidence="1" id="KW-0805">Transcription regulation</keyword>
<feature type="domain" description="Myb-like" evidence="6">
    <location>
        <begin position="141"/>
        <end position="192"/>
    </location>
</feature>
<accession>A0A1J4KHS2</accession>
<dbReference type="PROSITE" id="PS50090">
    <property type="entry name" value="MYB_LIKE"/>
    <property type="match status" value="2"/>
</dbReference>
<evidence type="ECO:0000256" key="3">
    <source>
        <dbReference type="ARBA" id="ARBA00023163"/>
    </source>
</evidence>
<keyword evidence="3" id="KW-0804">Transcription</keyword>
<reference evidence="8" key="1">
    <citation type="submission" date="2016-10" db="EMBL/GenBank/DDBJ databases">
        <authorList>
            <person name="Benchimol M."/>
            <person name="Almeida L.G."/>
            <person name="Vasconcelos A.T."/>
            <person name="Perreira-Neves A."/>
            <person name="Rosa I.A."/>
            <person name="Tasca T."/>
            <person name="Bogo M.R."/>
            <person name="de Souza W."/>
        </authorList>
    </citation>
    <scope>NUCLEOTIDE SEQUENCE [LARGE SCALE GENOMIC DNA]</scope>
    <source>
        <strain evidence="8">K</strain>
    </source>
</reference>
<dbReference type="OrthoDB" id="2143914at2759"/>
<dbReference type="AlphaFoldDB" id="A0A1J4KHS2"/>
<evidence type="ECO:0000259" key="7">
    <source>
        <dbReference type="PROSITE" id="PS51294"/>
    </source>
</evidence>
<dbReference type="PANTHER" id="PTHR46621:SF1">
    <property type="entry name" value="SNRNA-ACTIVATING PROTEIN COMPLEX SUBUNIT 4"/>
    <property type="match status" value="1"/>
</dbReference>
<evidence type="ECO:0000313" key="9">
    <source>
        <dbReference type="Proteomes" id="UP000179807"/>
    </source>
</evidence>
<organism evidence="8 9">
    <name type="scientific">Tritrichomonas foetus</name>
    <dbReference type="NCBI Taxonomy" id="1144522"/>
    <lineage>
        <taxon>Eukaryota</taxon>
        <taxon>Metamonada</taxon>
        <taxon>Parabasalia</taxon>
        <taxon>Tritrichomonadida</taxon>
        <taxon>Tritrichomonadidae</taxon>
        <taxon>Tritrichomonas</taxon>
    </lineage>
</organism>
<dbReference type="InterPro" id="IPR017930">
    <property type="entry name" value="Myb_dom"/>
</dbReference>
<dbReference type="GeneID" id="94835894"/>
<dbReference type="VEuPathDB" id="TrichDB:TRFO_20088"/>
<dbReference type="Gene3D" id="1.10.10.60">
    <property type="entry name" value="Homeodomain-like"/>
    <property type="match status" value="2"/>
</dbReference>
<dbReference type="InterPro" id="IPR051575">
    <property type="entry name" value="Myb-like_DNA-bd"/>
</dbReference>
<feature type="compositionally biased region" description="Basic residues" evidence="5">
    <location>
        <begin position="81"/>
        <end position="92"/>
    </location>
</feature>
<keyword evidence="4" id="KW-0539">Nucleus</keyword>
<dbReference type="GO" id="GO:0019185">
    <property type="term" value="C:snRNA-activating protein complex"/>
    <property type="evidence" value="ECO:0007669"/>
    <property type="project" value="TreeGrafter"/>
</dbReference>
<feature type="domain" description="Myb-like" evidence="6">
    <location>
        <begin position="88"/>
        <end position="140"/>
    </location>
</feature>
<evidence type="ECO:0000259" key="6">
    <source>
        <dbReference type="PROSITE" id="PS50090"/>
    </source>
</evidence>
<keyword evidence="2" id="KW-0238">DNA-binding</keyword>
<dbReference type="GO" id="GO:0042796">
    <property type="term" value="P:snRNA transcription by RNA polymerase III"/>
    <property type="evidence" value="ECO:0007669"/>
    <property type="project" value="TreeGrafter"/>
</dbReference>
<dbReference type="EMBL" id="MLAK01000607">
    <property type="protein sequence ID" value="OHT10586.1"/>
    <property type="molecule type" value="Genomic_DNA"/>
</dbReference>
<protein>
    <submittedName>
        <fullName evidence="8">Myb-like DNA-binding domain containing protein</fullName>
    </submittedName>
</protein>
<dbReference type="GO" id="GO:0000978">
    <property type="term" value="F:RNA polymerase II cis-regulatory region sequence-specific DNA binding"/>
    <property type="evidence" value="ECO:0007669"/>
    <property type="project" value="TreeGrafter"/>
</dbReference>
<dbReference type="PROSITE" id="PS51294">
    <property type="entry name" value="HTH_MYB"/>
    <property type="match status" value="2"/>
</dbReference>
<dbReference type="GO" id="GO:0001006">
    <property type="term" value="F:RNA polymerase III type 3 promoter sequence-specific DNA binding"/>
    <property type="evidence" value="ECO:0007669"/>
    <property type="project" value="TreeGrafter"/>
</dbReference>
<dbReference type="Pfam" id="PF00249">
    <property type="entry name" value="Myb_DNA-binding"/>
    <property type="match status" value="2"/>
</dbReference>
<dbReference type="InterPro" id="IPR001005">
    <property type="entry name" value="SANT/Myb"/>
</dbReference>
<feature type="domain" description="HTH myb-type" evidence="7">
    <location>
        <begin position="145"/>
        <end position="196"/>
    </location>
</feature>
<proteinExistence type="predicted"/>
<dbReference type="InterPro" id="IPR009057">
    <property type="entry name" value="Homeodomain-like_sf"/>
</dbReference>
<evidence type="ECO:0000256" key="2">
    <source>
        <dbReference type="ARBA" id="ARBA00023125"/>
    </source>
</evidence>
<dbReference type="GO" id="GO:0042795">
    <property type="term" value="P:snRNA transcription by RNA polymerase II"/>
    <property type="evidence" value="ECO:0007669"/>
    <property type="project" value="TreeGrafter"/>
</dbReference>
<evidence type="ECO:0000256" key="5">
    <source>
        <dbReference type="SAM" id="MobiDB-lite"/>
    </source>
</evidence>
<evidence type="ECO:0000256" key="1">
    <source>
        <dbReference type="ARBA" id="ARBA00023015"/>
    </source>
</evidence>
<name>A0A1J4KHS2_9EUKA</name>
<dbReference type="Proteomes" id="UP000179807">
    <property type="component" value="Unassembled WGS sequence"/>
</dbReference>
<dbReference type="SUPFAM" id="SSF46689">
    <property type="entry name" value="Homeodomain-like"/>
    <property type="match status" value="2"/>
</dbReference>
<dbReference type="CDD" id="cd00167">
    <property type="entry name" value="SANT"/>
    <property type="match status" value="2"/>
</dbReference>
<keyword evidence="9" id="KW-1185">Reference proteome</keyword>
<dbReference type="RefSeq" id="XP_068363722.1">
    <property type="nucleotide sequence ID" value="XM_068501190.1"/>
</dbReference>